<evidence type="ECO:0000313" key="3">
    <source>
        <dbReference type="EMBL" id="EKO14053.1"/>
    </source>
</evidence>
<evidence type="ECO:0000256" key="1">
    <source>
        <dbReference type="SAM" id="MobiDB-lite"/>
    </source>
</evidence>
<dbReference type="Proteomes" id="UP000006253">
    <property type="component" value="Unassembled WGS sequence"/>
</dbReference>
<proteinExistence type="predicted"/>
<dbReference type="EMBL" id="AHMY02000059">
    <property type="protein sequence ID" value="EKO14053.1"/>
    <property type="molecule type" value="Genomic_DNA"/>
</dbReference>
<feature type="transmembrane region" description="Helical" evidence="2">
    <location>
        <begin position="41"/>
        <end position="64"/>
    </location>
</feature>
<keyword evidence="2" id="KW-0812">Transmembrane</keyword>
<protein>
    <submittedName>
        <fullName evidence="3">Uncharacterized protein</fullName>
    </submittedName>
</protein>
<feature type="compositionally biased region" description="Polar residues" evidence="1">
    <location>
        <begin position="316"/>
        <end position="331"/>
    </location>
</feature>
<comment type="caution">
    <text evidence="3">The sequence shown here is derived from an EMBL/GenBank/DDBJ whole genome shotgun (WGS) entry which is preliminary data.</text>
</comment>
<evidence type="ECO:0000313" key="4">
    <source>
        <dbReference type="Proteomes" id="UP000006253"/>
    </source>
</evidence>
<feature type="compositionally biased region" description="Low complexity" evidence="1">
    <location>
        <begin position="332"/>
        <end position="346"/>
    </location>
</feature>
<dbReference type="NCBIfam" id="NF047550">
    <property type="entry name" value="LIC_12071_fam"/>
    <property type="match status" value="1"/>
</dbReference>
<dbReference type="AlphaFoldDB" id="A0A0E2AYN7"/>
<evidence type="ECO:0000256" key="2">
    <source>
        <dbReference type="SAM" id="Phobius"/>
    </source>
</evidence>
<gene>
    <name evidence="3" type="ORF">LEP1GSC081_1955</name>
</gene>
<feature type="region of interest" description="Disordered" evidence="1">
    <location>
        <begin position="313"/>
        <end position="346"/>
    </location>
</feature>
<organism evidence="3 4">
    <name type="scientific">Leptospira kirschneri str. H1</name>
    <dbReference type="NCBI Taxonomy" id="1049966"/>
    <lineage>
        <taxon>Bacteria</taxon>
        <taxon>Pseudomonadati</taxon>
        <taxon>Spirochaetota</taxon>
        <taxon>Spirochaetia</taxon>
        <taxon>Leptospirales</taxon>
        <taxon>Leptospiraceae</taxon>
        <taxon>Leptospira</taxon>
    </lineage>
</organism>
<sequence>MWELLQNHSFSMKSDWEFFFYSQEKTYFLPIGWIVKIFKSIFYFLLLLIVCESIALGIVAWSFLESSLASFELLKIGSDNRARDTLSALAKAAENSGVSGSYEDMNFVFSRFVKVSEKDADGYTIKEIFLTNEEGIVLAHSNPEYLVENLKKRKPISLYQDPLYTRAFHLRKWQVSIPVLLSQKKDFISKSFFFSKFEKFFPEINEPEILLSAAIYHPIKLERVAAIHMIYDRGNFRKFVFQQTELLEWLLRNDSLIALGAALFLEFVYLLLTLMGSKNDRSRPFVERVSHSQEVHVPVLAKHSSPLSSVVFPGSLGNSEQNPESIQTEPVLSSSDLQTTSQTQSLEPTTVATEAIQKIETTEIKTEASLSQVIMKTEPAVSKIDLTSKEEVLDAIYLG</sequence>
<accession>A0A0E2AYN7</accession>
<name>A0A0E2AYN7_9LEPT</name>
<keyword evidence="2" id="KW-1133">Transmembrane helix</keyword>
<reference evidence="3 4" key="1">
    <citation type="submission" date="2012-10" db="EMBL/GenBank/DDBJ databases">
        <authorList>
            <person name="Harkins D.M."/>
            <person name="Durkin A.S."/>
            <person name="Brinkac L.M."/>
            <person name="Selengut J.D."/>
            <person name="Sanka R."/>
            <person name="DePew J."/>
            <person name="Purushe J."/>
            <person name="Peacock S.J."/>
            <person name="Thaipadungpanit J."/>
            <person name="Wuthiekanun V.W."/>
            <person name="Day N.P."/>
            <person name="Vinetz J.M."/>
            <person name="Sutton G.G."/>
            <person name="Nelson W.C."/>
            <person name="Fouts D.E."/>
        </authorList>
    </citation>
    <scope>NUCLEOTIDE SEQUENCE [LARGE SCALE GENOMIC DNA]</scope>
    <source>
        <strain evidence="3 4">H1</strain>
    </source>
</reference>
<keyword evidence="2" id="KW-0472">Membrane</keyword>